<accession>A0A061F1Z2</accession>
<proteinExistence type="predicted"/>
<protein>
    <submittedName>
        <fullName evidence="2">Uncharacterized protein</fullName>
    </submittedName>
</protein>
<dbReference type="STRING" id="3641.A0A061F1Z2"/>
<evidence type="ECO:0000256" key="1">
    <source>
        <dbReference type="ARBA" id="ARBA00022821"/>
    </source>
</evidence>
<gene>
    <name evidence="2" type="ORF">TCM_025963</name>
</gene>
<dbReference type="Gene3D" id="3.80.10.10">
    <property type="entry name" value="Ribonuclease Inhibitor"/>
    <property type="match status" value="1"/>
</dbReference>
<dbReference type="SUPFAM" id="SSF52047">
    <property type="entry name" value="RNI-like"/>
    <property type="match status" value="1"/>
</dbReference>
<evidence type="ECO:0000313" key="2">
    <source>
        <dbReference type="EMBL" id="EOY10652.1"/>
    </source>
</evidence>
<keyword evidence="3" id="KW-1185">Reference proteome</keyword>
<dbReference type="AlphaFoldDB" id="A0A061F1Z2"/>
<dbReference type="PANTHER" id="PTHR36766:SF61">
    <property type="entry name" value="NB-ARC DOMAIN DISEASE RESISTANCE PROTEIN"/>
    <property type="match status" value="1"/>
</dbReference>
<name>A0A061F1Z2_THECC</name>
<dbReference type="InParanoid" id="A0A061F1Z2"/>
<dbReference type="HOGENOM" id="CLU_1655314_0_0_1"/>
<evidence type="ECO:0000313" key="3">
    <source>
        <dbReference type="Proteomes" id="UP000026915"/>
    </source>
</evidence>
<dbReference type="Gramene" id="EOY10652">
    <property type="protein sequence ID" value="EOY10652"/>
    <property type="gene ID" value="TCM_025963"/>
</dbReference>
<dbReference type="GO" id="GO:0006952">
    <property type="term" value="P:defense response"/>
    <property type="evidence" value="ECO:0007669"/>
    <property type="project" value="UniProtKB-KW"/>
</dbReference>
<organism evidence="2 3">
    <name type="scientific">Theobroma cacao</name>
    <name type="common">Cacao</name>
    <name type="synonym">Cocoa</name>
    <dbReference type="NCBI Taxonomy" id="3641"/>
    <lineage>
        <taxon>Eukaryota</taxon>
        <taxon>Viridiplantae</taxon>
        <taxon>Streptophyta</taxon>
        <taxon>Embryophyta</taxon>
        <taxon>Tracheophyta</taxon>
        <taxon>Spermatophyta</taxon>
        <taxon>Magnoliopsida</taxon>
        <taxon>eudicotyledons</taxon>
        <taxon>Gunneridae</taxon>
        <taxon>Pentapetalae</taxon>
        <taxon>rosids</taxon>
        <taxon>malvids</taxon>
        <taxon>Malvales</taxon>
        <taxon>Malvaceae</taxon>
        <taxon>Byttnerioideae</taxon>
        <taxon>Theobroma</taxon>
    </lineage>
</organism>
<reference evidence="2 3" key="1">
    <citation type="journal article" date="2013" name="Genome Biol.">
        <title>The genome sequence of the most widely cultivated cacao type and its use to identify candidate genes regulating pod color.</title>
        <authorList>
            <person name="Motamayor J.C."/>
            <person name="Mockaitis K."/>
            <person name="Schmutz J."/>
            <person name="Haiminen N."/>
            <person name="Iii D.L."/>
            <person name="Cornejo O."/>
            <person name="Findley S.D."/>
            <person name="Zheng P."/>
            <person name="Utro F."/>
            <person name="Royaert S."/>
            <person name="Saski C."/>
            <person name="Jenkins J."/>
            <person name="Podicheti R."/>
            <person name="Zhao M."/>
            <person name="Scheffler B.E."/>
            <person name="Stack J.C."/>
            <person name="Feltus F.A."/>
            <person name="Mustiga G.M."/>
            <person name="Amores F."/>
            <person name="Phillips W."/>
            <person name="Marelli J.P."/>
            <person name="May G.D."/>
            <person name="Shapiro H."/>
            <person name="Ma J."/>
            <person name="Bustamante C.D."/>
            <person name="Schnell R.J."/>
            <person name="Main D."/>
            <person name="Gilbert D."/>
            <person name="Parida L."/>
            <person name="Kuhn D.N."/>
        </authorList>
    </citation>
    <scope>NUCLEOTIDE SEQUENCE [LARGE SCALE GENOMIC DNA]</scope>
    <source>
        <strain evidence="3">cv. Matina 1-6</strain>
    </source>
</reference>
<dbReference type="InterPro" id="IPR032675">
    <property type="entry name" value="LRR_dom_sf"/>
</dbReference>
<dbReference type="PANTHER" id="PTHR36766">
    <property type="entry name" value="PLANT BROAD-SPECTRUM MILDEW RESISTANCE PROTEIN RPW8"/>
    <property type="match status" value="1"/>
</dbReference>
<dbReference type="EMBL" id="CM001883">
    <property type="protein sequence ID" value="EOY10652.1"/>
    <property type="molecule type" value="Genomic_DNA"/>
</dbReference>
<sequence length="160" mass="17994">MEVEEAEDQDLHLSLKTFSVSWSDALTDLPRLLLEGSASTLQSIKIGECENIEVLPEWLQNLTSLQKLEISYCPNLSSPPEGMDRLTALTQLKIKGCPTLSRRWRPVGGRPVKELPIGIKEQQADLVMDKSTTACTLWKLSLCLLQSREPCIHVRDCDFN</sequence>
<dbReference type="Proteomes" id="UP000026915">
    <property type="component" value="Chromosome 5"/>
</dbReference>
<keyword evidence="1" id="KW-0611">Plant defense</keyword>